<dbReference type="Gene3D" id="3.30.160.60">
    <property type="entry name" value="Classic Zinc Finger"/>
    <property type="match status" value="1"/>
</dbReference>
<evidence type="ECO:0000313" key="5">
    <source>
        <dbReference type="Proteomes" id="UP000184267"/>
    </source>
</evidence>
<dbReference type="OrthoDB" id="2765245at2759"/>
<feature type="region of interest" description="Disordered" evidence="2">
    <location>
        <begin position="357"/>
        <end position="382"/>
    </location>
</feature>
<evidence type="ECO:0000259" key="3">
    <source>
        <dbReference type="PROSITE" id="PS50157"/>
    </source>
</evidence>
<feature type="compositionally biased region" description="Polar residues" evidence="2">
    <location>
        <begin position="1"/>
        <end position="15"/>
    </location>
</feature>
<dbReference type="AlphaFoldDB" id="A0A1M2VFM7"/>
<organism evidence="4 5">
    <name type="scientific">Trametes pubescens</name>
    <name type="common">White-rot fungus</name>
    <dbReference type="NCBI Taxonomy" id="154538"/>
    <lineage>
        <taxon>Eukaryota</taxon>
        <taxon>Fungi</taxon>
        <taxon>Dikarya</taxon>
        <taxon>Basidiomycota</taxon>
        <taxon>Agaricomycotina</taxon>
        <taxon>Agaricomycetes</taxon>
        <taxon>Polyporales</taxon>
        <taxon>Polyporaceae</taxon>
        <taxon>Trametes</taxon>
    </lineage>
</organism>
<reference evidence="4 5" key="1">
    <citation type="submission" date="2016-10" db="EMBL/GenBank/DDBJ databases">
        <title>Genome sequence of the basidiomycete white-rot fungus Trametes pubescens.</title>
        <authorList>
            <person name="Makela M.R."/>
            <person name="Granchi Z."/>
            <person name="Peng M."/>
            <person name="De Vries R.P."/>
            <person name="Grigoriev I."/>
            <person name="Riley R."/>
            <person name="Hilden K."/>
        </authorList>
    </citation>
    <scope>NUCLEOTIDE SEQUENCE [LARGE SCALE GENOMIC DNA]</scope>
    <source>
        <strain evidence="4 5">FBCC735</strain>
    </source>
</reference>
<keyword evidence="5" id="KW-1185">Reference proteome</keyword>
<dbReference type="PROSITE" id="PS50157">
    <property type="entry name" value="ZINC_FINGER_C2H2_2"/>
    <property type="match status" value="1"/>
</dbReference>
<dbReference type="Proteomes" id="UP000184267">
    <property type="component" value="Unassembled WGS sequence"/>
</dbReference>
<keyword evidence="1" id="KW-0862">Zinc</keyword>
<feature type="domain" description="C2H2-type" evidence="3">
    <location>
        <begin position="421"/>
        <end position="453"/>
    </location>
</feature>
<feature type="compositionally biased region" description="Basic and acidic residues" evidence="2">
    <location>
        <begin position="238"/>
        <end position="248"/>
    </location>
</feature>
<dbReference type="OMA" id="CIGIEAR"/>
<dbReference type="STRING" id="154538.A0A1M2VFM7"/>
<proteinExistence type="predicted"/>
<keyword evidence="1" id="KW-0863">Zinc-finger</keyword>
<feature type="compositionally biased region" description="Basic residues" evidence="2">
    <location>
        <begin position="366"/>
        <end position="375"/>
    </location>
</feature>
<dbReference type="InterPro" id="IPR036236">
    <property type="entry name" value="Znf_C2H2_sf"/>
</dbReference>
<protein>
    <recommendedName>
        <fullName evidence="3">C2H2-type domain-containing protein</fullName>
    </recommendedName>
</protein>
<evidence type="ECO:0000313" key="4">
    <source>
        <dbReference type="EMBL" id="OJT06412.1"/>
    </source>
</evidence>
<evidence type="ECO:0000256" key="2">
    <source>
        <dbReference type="SAM" id="MobiDB-lite"/>
    </source>
</evidence>
<dbReference type="EMBL" id="MNAD01001309">
    <property type="protein sequence ID" value="OJT06412.1"/>
    <property type="molecule type" value="Genomic_DNA"/>
</dbReference>
<name>A0A1M2VFM7_TRAPU</name>
<comment type="caution">
    <text evidence="4">The sequence shown here is derived from an EMBL/GenBank/DDBJ whole genome shotgun (WGS) entry which is preliminary data.</text>
</comment>
<dbReference type="SUPFAM" id="SSF57667">
    <property type="entry name" value="beta-beta-alpha zinc fingers"/>
    <property type="match status" value="1"/>
</dbReference>
<gene>
    <name evidence="4" type="ORF">TRAPUB_2687</name>
</gene>
<keyword evidence="1" id="KW-0479">Metal-binding</keyword>
<feature type="region of interest" description="Disordered" evidence="2">
    <location>
        <begin position="196"/>
        <end position="222"/>
    </location>
</feature>
<feature type="region of interest" description="Disordered" evidence="2">
    <location>
        <begin position="1"/>
        <end position="32"/>
    </location>
</feature>
<dbReference type="GO" id="GO:0008270">
    <property type="term" value="F:zinc ion binding"/>
    <property type="evidence" value="ECO:0007669"/>
    <property type="project" value="UniProtKB-KW"/>
</dbReference>
<accession>A0A1M2VFM7</accession>
<sequence>MSPFKQSAGASSSKHALNGMDDTDDADNHNWLQQRYRELAQIYGVDSIPEPSSTFWAPRHPENQSTYPFDPAAEAHFTSHHNTFTDDSALPTAFMGSVEDLDGLNGVYGQDPYGGLPPFGAYMGNPALVESSPGMRDHQYPLGEEARESAPFTADSEGSGSFAHPSTFMSLPPPTFSGSMADLWVIPPGFPGNLPSTSNAAFHDALPQAPPPPSHATPDTDLSTIDPALLQTLPQVRDDTPPVLRDIDPVNSSPERPPHPASLTTARKAKRTLKAKRERSERENIPSVIPAPPSRRVTRPRAPEAEEAGPARKRRRRCELEETQGTAETRCGLDGCEEILRASDLDGARKHFNTHVKPEKTATTAKGKKGKKPKKAGKDATKQEFRCTYVEEDGKKCAHKPWTGKQALQRHVEGKHYQWSFECPVCGRVFQRRDALKRHQKPTNSRCHQPPEPEAGQDDAPA</sequence>
<feature type="region of interest" description="Disordered" evidence="2">
    <location>
        <begin position="238"/>
        <end position="324"/>
    </location>
</feature>
<dbReference type="InterPro" id="IPR013087">
    <property type="entry name" value="Znf_C2H2_type"/>
</dbReference>
<feature type="compositionally biased region" description="Basic residues" evidence="2">
    <location>
        <begin position="267"/>
        <end position="277"/>
    </location>
</feature>
<evidence type="ECO:0000256" key="1">
    <source>
        <dbReference type="PROSITE-ProRule" id="PRU00042"/>
    </source>
</evidence>
<feature type="region of interest" description="Disordered" evidence="2">
    <location>
        <begin position="434"/>
        <end position="462"/>
    </location>
</feature>